<keyword evidence="15 22" id="KW-0472">Membrane</keyword>
<dbReference type="InterPro" id="IPR001611">
    <property type="entry name" value="Leu-rich_rpt"/>
</dbReference>
<keyword evidence="11" id="KW-0677">Repeat</keyword>
<evidence type="ECO:0000256" key="19">
    <source>
        <dbReference type="ARBA" id="ARBA00033046"/>
    </source>
</evidence>
<evidence type="ECO:0000256" key="15">
    <source>
        <dbReference type="ARBA" id="ARBA00023136"/>
    </source>
</evidence>
<dbReference type="EMBL" id="HG994373">
    <property type="protein sequence ID" value="CAF1733829.1"/>
    <property type="molecule type" value="Genomic_DNA"/>
</dbReference>
<dbReference type="PANTHER" id="PTHR45296">
    <property type="entry name" value="TRANSDUCIN/WD40 REPEAT-LIKE SUPERFAMILY PROTEIN"/>
    <property type="match status" value="1"/>
</dbReference>
<dbReference type="PROSITE" id="PS50294">
    <property type="entry name" value="WD_REPEATS_REGION"/>
    <property type="match status" value="1"/>
</dbReference>
<keyword evidence="10" id="KW-0732">Signal</keyword>
<keyword evidence="17" id="KW-0325">Glycoprotein</keyword>
<evidence type="ECO:0000256" key="18">
    <source>
        <dbReference type="ARBA" id="ARBA00023328"/>
    </source>
</evidence>
<keyword evidence="13" id="KW-0779">Telomere</keyword>
<evidence type="ECO:0000256" key="5">
    <source>
        <dbReference type="ARBA" id="ARBA00015536"/>
    </source>
</evidence>
<dbReference type="InterPro" id="IPR032675">
    <property type="entry name" value="LRR_dom_sf"/>
</dbReference>
<evidence type="ECO:0000256" key="11">
    <source>
        <dbReference type="ARBA" id="ARBA00022737"/>
    </source>
</evidence>
<evidence type="ECO:0000313" key="23">
    <source>
        <dbReference type="EMBL" id="CAF1733829.1"/>
    </source>
</evidence>
<feature type="compositionally biased region" description="Acidic residues" evidence="21">
    <location>
        <begin position="721"/>
        <end position="739"/>
    </location>
</feature>
<dbReference type="GO" id="GO:0000781">
    <property type="term" value="C:chromosome, telomeric region"/>
    <property type="evidence" value="ECO:0007669"/>
    <property type="project" value="UniProtKB-SubCell"/>
</dbReference>
<keyword evidence="13" id="KW-0158">Chromosome</keyword>
<keyword evidence="7" id="KW-0433">Leucine-rich repeat</keyword>
<evidence type="ECO:0000256" key="21">
    <source>
        <dbReference type="SAM" id="MobiDB-lite"/>
    </source>
</evidence>
<evidence type="ECO:0000256" key="17">
    <source>
        <dbReference type="ARBA" id="ARBA00023180"/>
    </source>
</evidence>
<dbReference type="InterPro" id="IPR001680">
    <property type="entry name" value="WD40_rpt"/>
</dbReference>
<evidence type="ECO:0000256" key="4">
    <source>
        <dbReference type="ARBA" id="ARBA00007545"/>
    </source>
</evidence>
<dbReference type="SUPFAM" id="SSF52047">
    <property type="entry name" value="RNI-like"/>
    <property type="match status" value="1"/>
</dbReference>
<keyword evidence="8 22" id="KW-0812">Transmembrane</keyword>
<keyword evidence="9" id="KW-0235">DNA replication</keyword>
<name>A0A816IRS8_BRANA</name>
<evidence type="ECO:0000256" key="20">
    <source>
        <dbReference type="PROSITE-ProRule" id="PRU00221"/>
    </source>
</evidence>
<feature type="repeat" description="WD" evidence="20">
    <location>
        <begin position="287"/>
        <end position="322"/>
    </location>
</feature>
<dbReference type="InterPro" id="IPR019775">
    <property type="entry name" value="WD40_repeat_CS"/>
</dbReference>
<evidence type="ECO:0000256" key="7">
    <source>
        <dbReference type="ARBA" id="ARBA00022614"/>
    </source>
</evidence>
<evidence type="ECO:0000256" key="8">
    <source>
        <dbReference type="ARBA" id="ARBA00022692"/>
    </source>
</evidence>
<dbReference type="Pfam" id="PF13855">
    <property type="entry name" value="LRR_8"/>
    <property type="match status" value="1"/>
</dbReference>
<dbReference type="Proteomes" id="UP001295469">
    <property type="component" value="Chromosome C09"/>
</dbReference>
<organism evidence="23">
    <name type="scientific">Brassica napus</name>
    <name type="common">Rape</name>
    <dbReference type="NCBI Taxonomy" id="3708"/>
    <lineage>
        <taxon>Eukaryota</taxon>
        <taxon>Viridiplantae</taxon>
        <taxon>Streptophyta</taxon>
        <taxon>Embryophyta</taxon>
        <taxon>Tracheophyta</taxon>
        <taxon>Spermatophyta</taxon>
        <taxon>Magnoliopsida</taxon>
        <taxon>eudicotyledons</taxon>
        <taxon>Gunneridae</taxon>
        <taxon>Pentapetalae</taxon>
        <taxon>rosids</taxon>
        <taxon>malvids</taxon>
        <taxon>Brassicales</taxon>
        <taxon>Brassicaceae</taxon>
        <taxon>Brassiceae</taxon>
        <taxon>Brassica</taxon>
    </lineage>
</organism>
<feature type="region of interest" description="Disordered" evidence="21">
    <location>
        <begin position="710"/>
        <end position="748"/>
    </location>
</feature>
<protein>
    <recommendedName>
        <fullName evidence="5">Leucine-rich repeat and WD repeat-containing protein 1</fullName>
    </recommendedName>
    <alternativeName>
        <fullName evidence="19">Origin recognition complex-associated protein</fullName>
    </alternativeName>
</protein>
<evidence type="ECO:0000256" key="6">
    <source>
        <dbReference type="ARBA" id="ARBA00022574"/>
    </source>
</evidence>
<dbReference type="FunFam" id="3.80.10.10:FF:000413">
    <property type="entry name" value="Inactive leucine-rich repeat receptor-like protein kinase"/>
    <property type="match status" value="1"/>
</dbReference>
<dbReference type="PROSITE" id="PS00678">
    <property type="entry name" value="WD_REPEATS_1"/>
    <property type="match status" value="1"/>
</dbReference>
<evidence type="ECO:0000256" key="22">
    <source>
        <dbReference type="SAM" id="Phobius"/>
    </source>
</evidence>
<dbReference type="Pfam" id="PF00400">
    <property type="entry name" value="WD40"/>
    <property type="match status" value="3"/>
</dbReference>
<keyword evidence="14 22" id="KW-1133">Transmembrane helix</keyword>
<keyword evidence="12" id="KW-0995">Kinetochore</keyword>
<evidence type="ECO:0000256" key="3">
    <source>
        <dbReference type="ARBA" id="ARBA00004629"/>
    </source>
</evidence>
<dbReference type="SUPFAM" id="SSF50978">
    <property type="entry name" value="WD40 repeat-like"/>
    <property type="match status" value="1"/>
</dbReference>
<sequence length="783" mass="85242">FVSQAIIRTETEHSPEITTQLMAMAEPRKLRGHKATATCCISSRDRPGLVVTSGEDGCVCWFDLRCKDVQFTIDVGTEPVSSLCFKTGKEDILYASHGNEIKSFDVPMLSAGSWKPLESYSYNKDEVNQVVCNGRSSFLASADDSGDVKIIDVGQKCLYKTLRAGHTSICSSVQFIPWRPWEVITGGLDAKLVLWDFSKGRSQKIIDFSSDNSGQCLNPAFVHSIAVPEMDMVGKLDKICAVARGDGIVDLINIESELSRKGASKGGGSSSSSRNNVAKRVCLDYSVGGHKAAVSCVAFSQFQEKGRFLISGGNDKTVKIWDCVRCLDSDNNDNRDLLHLNIDLSKKVNWLCTNQSDSENLVVCDTSRVVKPQSQPLFHLFFLLLIATVSSSSPLDPKQLKALKILTATKDPCNNHTNHSSTTITCDDASPFRRVTSLSFASCSSSLSLPSKTLKPLSTSLLSLSFLNCPSLSPPKHLPISLRSFSAVSSFHSHHGLSGVYLARLVNLTHLSIFSVPVSASGLYVVLGNMRNITSLTISSANLPGKIPKAFHSNLTYIDLSNNILTGPLRPSITLLTDLKSLNLSRNSLSGEIPNKIGDLTLLKNLSLASNRFSGPVPSSVSSLSQLTHLDLSGNRLNGVVPSFFSGMKSLRHLNLADNSFHGVLPFNESFIKNLEFFQVRGNSGLCYNNTVLSWKLNLGIAPCDKYGLPLSSPPQKQKEEEEEEEDDYDDDDDGDGDGDGDKKEEKHGSTNKVVLGVAIALSSLVFFIVFLILLAKWSLLLK</sequence>
<comment type="similarity">
    <text evidence="4">Belongs to the LRWD1 family.</text>
</comment>
<gene>
    <name evidence="23" type="ORF">DARMORV10_C09P28090.1</name>
</gene>
<keyword evidence="18" id="KW-0137">Centromere</keyword>
<accession>A0A816IRS8</accession>
<dbReference type="SMART" id="SM00320">
    <property type="entry name" value="WD40"/>
    <property type="match status" value="5"/>
</dbReference>
<dbReference type="PROSITE" id="PS50082">
    <property type="entry name" value="WD_REPEATS_2"/>
    <property type="match status" value="2"/>
</dbReference>
<dbReference type="GO" id="GO:0006260">
    <property type="term" value="P:DNA replication"/>
    <property type="evidence" value="ECO:0007669"/>
    <property type="project" value="UniProtKB-KW"/>
</dbReference>
<evidence type="ECO:0000256" key="2">
    <source>
        <dbReference type="ARBA" id="ARBA00004574"/>
    </source>
</evidence>
<evidence type="ECO:0000256" key="10">
    <source>
        <dbReference type="ARBA" id="ARBA00022729"/>
    </source>
</evidence>
<dbReference type="InterPro" id="IPR015943">
    <property type="entry name" value="WD40/YVTN_repeat-like_dom_sf"/>
</dbReference>
<evidence type="ECO:0000256" key="12">
    <source>
        <dbReference type="ARBA" id="ARBA00022838"/>
    </source>
</evidence>
<dbReference type="Gene3D" id="3.80.10.10">
    <property type="entry name" value="Ribonuclease Inhibitor"/>
    <property type="match status" value="1"/>
</dbReference>
<dbReference type="GO" id="GO:0016020">
    <property type="term" value="C:membrane"/>
    <property type="evidence" value="ECO:0007669"/>
    <property type="project" value="UniProtKB-SubCell"/>
</dbReference>
<comment type="subcellular location">
    <subcellularLocation>
        <location evidence="3">Chromosome</location>
        <location evidence="3">Centromere</location>
        <location evidence="3">Kinetochore</location>
    </subcellularLocation>
    <subcellularLocation>
        <location evidence="2">Chromosome</location>
        <location evidence="2">Telomere</location>
    </subcellularLocation>
    <subcellularLocation>
        <location evidence="1">Membrane</location>
        <topology evidence="1">Single-pass membrane protein</topology>
    </subcellularLocation>
</comment>
<dbReference type="PANTHER" id="PTHR45296:SF1">
    <property type="entry name" value="TRANSDUCIN_WD40 REPEAT-LIKE SUPERFAMILY PROTEIN"/>
    <property type="match status" value="1"/>
</dbReference>
<dbReference type="InterPro" id="IPR003591">
    <property type="entry name" value="Leu-rich_rpt_typical-subtyp"/>
</dbReference>
<dbReference type="SMART" id="SM00369">
    <property type="entry name" value="LRR_TYP"/>
    <property type="match status" value="3"/>
</dbReference>
<evidence type="ECO:0000256" key="1">
    <source>
        <dbReference type="ARBA" id="ARBA00004167"/>
    </source>
</evidence>
<evidence type="ECO:0000256" key="16">
    <source>
        <dbReference type="ARBA" id="ARBA00023170"/>
    </source>
</evidence>
<keyword evidence="6 20" id="KW-0853">WD repeat</keyword>
<feature type="non-terminal residue" evidence="23">
    <location>
        <position position="1"/>
    </location>
</feature>
<reference evidence="23" key="1">
    <citation type="submission" date="2021-01" db="EMBL/GenBank/DDBJ databases">
        <authorList>
            <consortium name="Genoscope - CEA"/>
            <person name="William W."/>
        </authorList>
    </citation>
    <scope>NUCLEOTIDE SEQUENCE</scope>
</reference>
<dbReference type="AlphaFoldDB" id="A0A816IRS8"/>
<dbReference type="Gene3D" id="2.130.10.10">
    <property type="entry name" value="YVTN repeat-like/Quinoprotein amine dehydrogenase"/>
    <property type="match status" value="2"/>
</dbReference>
<feature type="repeat" description="WD" evidence="20">
    <location>
        <begin position="163"/>
        <end position="205"/>
    </location>
</feature>
<keyword evidence="16" id="KW-0675">Receptor</keyword>
<dbReference type="Pfam" id="PF00560">
    <property type="entry name" value="LRR_1"/>
    <property type="match status" value="2"/>
</dbReference>
<evidence type="ECO:0000256" key="13">
    <source>
        <dbReference type="ARBA" id="ARBA00022895"/>
    </source>
</evidence>
<dbReference type="GO" id="GO:0000776">
    <property type="term" value="C:kinetochore"/>
    <property type="evidence" value="ECO:0007669"/>
    <property type="project" value="UniProtKB-KW"/>
</dbReference>
<feature type="transmembrane region" description="Helical" evidence="22">
    <location>
        <begin position="754"/>
        <end position="776"/>
    </location>
</feature>
<dbReference type="InterPro" id="IPR036322">
    <property type="entry name" value="WD40_repeat_dom_sf"/>
</dbReference>
<evidence type="ECO:0000256" key="14">
    <source>
        <dbReference type="ARBA" id="ARBA00022989"/>
    </source>
</evidence>
<evidence type="ECO:0000256" key="9">
    <source>
        <dbReference type="ARBA" id="ARBA00022705"/>
    </source>
</evidence>
<proteinExistence type="inferred from homology"/>